<evidence type="ECO:0000256" key="1">
    <source>
        <dbReference type="SAM" id="MobiDB-lite"/>
    </source>
</evidence>
<feature type="signal peptide" evidence="2">
    <location>
        <begin position="1"/>
        <end position="24"/>
    </location>
</feature>
<dbReference type="SUPFAM" id="SSF50969">
    <property type="entry name" value="YVTN repeat-like/Quinoprotein amine dehydrogenase"/>
    <property type="match status" value="1"/>
</dbReference>
<feature type="compositionally biased region" description="Low complexity" evidence="1">
    <location>
        <begin position="31"/>
        <end position="41"/>
    </location>
</feature>
<evidence type="ECO:0000313" key="3">
    <source>
        <dbReference type="EMBL" id="MBU2711070.1"/>
    </source>
</evidence>
<comment type="caution">
    <text evidence="3">The sequence shown here is derived from an EMBL/GenBank/DDBJ whole genome shotgun (WGS) entry which is preliminary data.</text>
</comment>
<feature type="chain" id="PRO_5047251997" description="Lipoprotein" evidence="2">
    <location>
        <begin position="25"/>
        <end position="343"/>
    </location>
</feature>
<dbReference type="EMBL" id="JAGSOY010000014">
    <property type="protein sequence ID" value="MBU2711070.1"/>
    <property type="molecule type" value="Genomic_DNA"/>
</dbReference>
<keyword evidence="4" id="KW-1185">Reference proteome</keyword>
<protein>
    <recommendedName>
        <fullName evidence="5">Lipoprotein</fullName>
    </recommendedName>
</protein>
<sequence length="343" mass="40068">MKFAWTIYKKYLLSLILLGCFATSGCNEDNSASSTTTPPSADQQQEQTDEMIVDSLLEERGMKIEEEVWQDPESYDQPRIQFIWDNPPTEARVEDINKKTSKEIWSVKADFTDPKLRVPKELIEGTIFDTKPSPNGRYVALAFLKDKVVKKIYDIKTKTMIPVSEGPVVPAFEWTQDSNTLYFNEAGNMKKFHVPSQKLAIVTKYEEHGNSFLLMDNDTKFVFTRNEELIIRDVETGKKIYQQSYPRVYHDGLIKFKDGKIFGFKVQGDFVVKNIDNPEKDLLRKGRDQLYVYDFSLNSYTRIKADFTREWDIKNDKPINDDIKITLLKHQGTQFLPYYYNYR</sequence>
<gene>
    <name evidence="3" type="ORF">KCG35_08360</name>
</gene>
<feature type="region of interest" description="Disordered" evidence="1">
    <location>
        <begin position="28"/>
        <end position="47"/>
    </location>
</feature>
<accession>A0ABS5ZAR1</accession>
<dbReference type="InterPro" id="IPR011044">
    <property type="entry name" value="Quino_amine_DH_bsu"/>
</dbReference>
<reference evidence="3 4" key="1">
    <citation type="submission" date="2021-04" db="EMBL/GenBank/DDBJ databases">
        <authorList>
            <person name="Pira H."/>
            <person name="Risdian C."/>
            <person name="Wink J."/>
        </authorList>
    </citation>
    <scope>NUCLEOTIDE SEQUENCE [LARGE SCALE GENOMIC DNA]</scope>
    <source>
        <strain evidence="3 4">WH53</strain>
    </source>
</reference>
<evidence type="ECO:0000256" key="2">
    <source>
        <dbReference type="SAM" id="SignalP"/>
    </source>
</evidence>
<evidence type="ECO:0008006" key="5">
    <source>
        <dbReference type="Google" id="ProtNLM"/>
    </source>
</evidence>
<dbReference type="PROSITE" id="PS51257">
    <property type="entry name" value="PROKAR_LIPOPROTEIN"/>
    <property type="match status" value="1"/>
</dbReference>
<dbReference type="Proteomes" id="UP000690515">
    <property type="component" value="Unassembled WGS sequence"/>
</dbReference>
<evidence type="ECO:0000313" key="4">
    <source>
        <dbReference type="Proteomes" id="UP000690515"/>
    </source>
</evidence>
<organism evidence="3 4">
    <name type="scientific">Zooshikella harenae</name>
    <dbReference type="NCBI Taxonomy" id="2827238"/>
    <lineage>
        <taxon>Bacteria</taxon>
        <taxon>Pseudomonadati</taxon>
        <taxon>Pseudomonadota</taxon>
        <taxon>Gammaproteobacteria</taxon>
        <taxon>Oceanospirillales</taxon>
        <taxon>Zooshikellaceae</taxon>
        <taxon>Zooshikella</taxon>
    </lineage>
</organism>
<name>A0ABS5ZAR1_9GAMM</name>
<keyword evidence="2" id="KW-0732">Signal</keyword>
<proteinExistence type="predicted"/>
<dbReference type="RefSeq" id="WP_215819235.1">
    <property type="nucleotide sequence ID" value="NZ_JAGSOY010000014.1"/>
</dbReference>